<feature type="compositionally biased region" description="Basic and acidic residues" evidence="6">
    <location>
        <begin position="5890"/>
        <end position="5899"/>
    </location>
</feature>
<dbReference type="SUPFAM" id="SSF47336">
    <property type="entry name" value="ACP-like"/>
    <property type="match status" value="4"/>
</dbReference>
<dbReference type="Pfam" id="PF00501">
    <property type="entry name" value="AMP-binding"/>
    <property type="match status" value="4"/>
</dbReference>
<dbReference type="CDD" id="cd19540">
    <property type="entry name" value="LCL_NRPS-like"/>
    <property type="match status" value="1"/>
</dbReference>
<sequence length="5899" mass="627010">MPTSDLNRAGHGPTTDRHRILVEWNETVRPAPPATWPDLFAAQVRRAPGAVAVVCEDVELTYAQLDARANRLAHALLARGVGPERVVALCLPRSVDMIVAEVAVLKAGGAYLPVDQDYPAERTGFMLADARPVCLVSTTALASELPATPGLPRLLLDELLADEPLADAQPPTDDRAGTRQAGTDQAEIDRPGGRLPDTDPTDDDRGAPLTPDSAAYVIYTSGSTGRPKGVVVSHAGVAKLVATQRARLGVGPQSRVLQFASPSFDVAFWDLCLGLLSGGRLVVVPAERRVPGPALTEYAHRHGVTFMILPPALLAAMPRELTLPAGATLLAGTERVSPELVARWARDRPMFNAYGPTEATVNSTLGECDPQTPPGGVVPIGRPDPGTRCYVLDDALQPVPVGATGELYLGGTGLARGYLGQPGLTAQRFVADPYGPAGGRLYRTGDLVRWLPDGRLEFLGRADDQVKIRGYRIEPGEIESVLAQHPAVGQVAVLARPGRDGQQRLAAYVVPALDRPADRDAGVESARVDDWQRLHELLYTAGRTERFGENFTGWNSSYDGLPIPLAEMREWRDRTVERILALRPRRVLELGVGSGLLLAKVAPEVESYWGTDLSPAAIEALRDEVAAVPALAGRVELRAQPADVTDGLPTGFFDTIVLNSVLQYFPSVDYLADVLRRAVALLAPGGSVFVGDVRNLRLHRTLRGAIEAGRRRPDADGRPAALAAVEQALSWEGELLLDPEFFPALAREVPAIARVDVEVKRGRAHNELTRYRYDVVLRTAATDPSTVDEAVERPWHDEPAGLTGLADRLDSARPAVLRVTGVPNARLDADLTAYRNLSGAPAPTAENGAAGAPGVDPEAVYELAGRHGYRVAVTWSGTADDGRLDLLFSHPDAAPATPAYRPEPVSGSLDRYANRPAPFRDVTALLAELRTHARSWLPDHMVPAAFVPLHELPVLPSGKLDRSALPAPDFAALTTGARPRDAREEVLCALYAEVLGLPEVGVEDDFFALGGDSIVSIQLVIRARQAGLVITPRQVFQRRTVAELAPVAESLSRAVEDDPQAGVGEFPLTPIMRWLDGCGGRLDAFAQWLAVRVPAEATAERLAGVLQAAVDRHDVLRSRLVRATPGQPGRLVVPAPGTVPAADLLHRVDVAGLTDEALRDRITAAADEAGARLAPEAGAMLQAVWLDAGRDRTGRLVVVVHHVVVDGVSWRILLPDLAAAWPDVAAGRTPRLEPVGTPLRRWAELAIADADSADRTAELPLWTELLRGDDPPLADRPLDPVGDLDSVHRLTLRLPADRTAPLLTSIPAAFSAGVNDVLLTAFALALADWRRRRGTSVPGPALVALEGHGREEQLADGVDLSRTLGWFTSIFPVRLDPGPIDLADALAGGEDAGRALKRIKEGLRAIPDHGLGYGLLRHLNPETAAVLAGLPQPQISFNYLGRFGVESSPDGCWTPLPGLGLLAGGFDAAMPVAPYTLEVNAFTEDRPDGPGLGVTWAWPAALLDEADVAELADGWFAALDALVRHAARPGAGGPSPSDFPLLPVRQDDVDELAATVPAVADLLPLTPLQEGLYFHAVAAGADRDPYRVQQVIELRGPLDAAALRRAGQDVLDRHAPLRAAFPQLADGRPVQLVADRITLPWREVDLTGYPEPEREAEFEALAEAERRAPFDLARPPLLRCVLVRRDAQRHDLLLTHHHIVTDGWSAGVTLRDLLARYAPGGEPVRLPAVTPYRRYLDWLAGRDRSAADAAWRTALSGVDGPTRLAAEAEDGFDGMFHAERTVVPLAPEVAAGLAGRARAAGLTVGSVLHAAWAVLLGRRLGRRDVVFGSTVSGRPAELDGVEAMVGLFINTLPVRLRWSPAEPLVELAGRLQREQAELLDAQHLGLPAIQRLAGVGELFDSLVVVENYPVDAAPGGRAGGLEVAGVEFREATHYPVTLLVAPADDLLELTIEYDPDRVDAATVRQLRTGLAEVLGTFVAEPDRPVGRIDLLPAAERGPGLARLTGPVGPVPAETLDGLVAAQAARTPDAVALFDGERQLCYSELDRRAGALARRLAARGVRPGDVVAVAVPRSAELVVAMLGVMKTGAAYVPLDVSHPRDRLSGVLADSGARAVVATVEVLPRVPRPDGVAHLLLSPAAEPDAESATLAVPSGVAADPDRPAYLIYTSGSTGRPKGVLVGHRAVVSQLAWSQRRFGIGTEDRMLQLAPASFDTSVWEIFWPLSAGAAVVLPGEDEAGDPARLAELVRRHRVTAVTFVPSLVEAFLLADEVTADPGWAATLRWVSCGGEALSPDLARRWYARTGTALDNFYGPTETAVQVTWWANDGTADRTVPIGRPVANTRLYVLDDCLRPVPPGVPGELYVAGTQLGYGYHARFGLTAERFVADPYGLAGERMYRTGDLVRWRTDGVLEYVGRSDAQVKIRGHRIDLGEVEAALRSAPGVARAVAAVRVDGRGRSHLVGYLVPVAGTRLDVEAVRAALRAGLPGSMVPGRFVVLDALPLTPSGKLDRAALPAPAVGAEPAAAPPAPGAGPTGPVTRSVVGPVAGSVAGSVAGPVAGSVVGPVASSSIADGVEPAGGGGAAERLLREIFAEVLGLPGAGADEDFFALGGDSILSIAVSSRARRHGLALAPRDVFRHRTPRALAEAAGGDAALSPASAPTASAHAPTATAALTAGSAPTSARSLVGSPASPVVASPSPSPSETDPDELGDVPLLPTVHWLRDTGLPIDRFTLSTLLVVPAELDLGSLTAVLQAVLDRHAGLRLRLRRIASVLWTLDAAPAGAVPAIDLVRRVDVTGLDDTGLRTVLAVEAAAATDRLAPDEGTMLQAVWFDSGDRPGRLLLAAHHLVVDGVSWRILLEDLAAAWASVRAGEPILLAPVGTSLRRYARVLGEHAHRPERLAELPHWAETLAPGAELLPALGRPPAGPARQYVVRLEPAQTLPLLTAVPAAVGGEVTGVLLAALRLAVSRWQDRHGRNAAADLLVDLERHGREELEPGLDLSRTVGWFTSVQPVRLPAGTDPADVLRTVGERIRAVPDGGLGHGLLRYLNAQAAPILAGLSSAQVLFHYYGRFPGGTGESWTPAAESDAVTAVNAGLGLSHLLQIDAVATETSAGPVLTATWTWPDGTLDEPDVTELAAEWLDALRTLAAAVTAEPVTDAAVDAGRDGGTVRHAPRIAAGMSLSRDEIDRIERTSPLPVAEIWPLSPLQEGLYFHASYDTSALDVYTAQDAFDLGYRLDLDRLRRAGAALLARNPGMRAGFTSVGLSQPVQFVGVAPELPVTEVDLTDLDPESQQVRVAELMAEDRATRFDLTRPPLCRLLLLRLGDDRDRLVVSHHLVLWDGWSEELFVEQLFTLYERDGDDRDLPPAGSYRDHLEWLAGQDTEQAGRAWRDALAGLAEPTLVAPEATLAPVVPHRVRTELPTVLGDRLRDLARRQRLTLNTVLTAAWGLVLGGHLGRTDVVFGMTVAGRHGDIPHVENIIGLFLNTVPVRVDAAPAEPVLGLLRRLRDRRIDLMPHDHLGLGAVQRATGHARLFDTLYVLQNFVDEGESARLRDQHGIAAVDGVDATHYPLTLVVTPAERIRVALDHRPDVVPGAVARSLLDRFVALLSRLVAEPEIAVGRLDLLTGAERAELGVEWSATRHPVGTESVADLLAEQAARTPDEVALVFAGRTLTYAEFDARINRLARLLVDRGAGPERVVALALPRSIEMVVALFAVLRTGAAYLPLELDHPAERLAFVLADTAPMCLLTVAAVRGGLPETDTPTVLLDDQLVAAELAGLSGGALPDAELPAGFARTDPHRLEYPAYLIYTSGSTGRPKGVVTPYRGLTNMQLNHREAIFDPTVAAAGGRRLRIAHTVSFAFDMSWEELLWLVEGHEVHVCDEELRRDAQALVAYCDRHRIDVVNVTPSYAHHLIEEGLLDQDEAAGESGGRHRPVLVLLGGEAVSEAVWSRLRDTEGTAGYNLYGPTEYTINTLGGGTLDSDTPTVGRAIWNTRAYVLDAHLRLAPPGAPGELYIGGIGLARGYHRRLGLTAERFVADPYGAPGERMYRTGDLVRRRPDGNLDFLGRTDDQVKIRGYRIELGEVEAALAEHPLVAHAAVVVDSSTDPGVRRLAGYVVRGTQWTEPDDDVLTAIRADLKRRLPDYMVPAALVPLDRLPLTVNGKLDVAALPAPTVRTGAASRPPASTAEKTLCTLFAELLGVPEIGVEDNFFDLGGHSLLAIRLVSRARVALGAELSIRDLFEAPTVAELAARIGGADQDGTAGDGGGRIALVRAERPAELPLSSAQQRLWMIQQLAPESAAYNFPIAVRLRGALDVAALTSALADLTGRHETLRTLIGERDGRPYQRVLAVADARPVLGTVVAAPAEVAGIVREAVDRPFDLTTEPPLRATLVAVDGAPGAVEEHVLVLVLHHIATDEWSDRPFLRDLGAAYAARRAGRAPDWTPLPVQYADYTLWQRRLLGEPTDPGSLAARQLDYWRQALDGVPEELVLPTDRPRSGRPDPAGAELTVELPAEVGAGLRRLARETGTSLFMVAHALVAALLHRLGAGTDIPLGAPIAGRGDAALDDLVGFFVNTLVLRTDLRGDPDFTELLARVRRTDLAAFSAQEVPFEAVVEAVNPARSVSRNPLFQVMVVHRNRTAEWSGLAGLTVTDEPVETPAAKFDLVFDFAEAPEPALPAETAQPALPAQPAEAAQLAQARETVQPAETGETGETGEGSDGGGGGGGDALSCLLKYRTDLFDRETVALLGERLLRLARAVVADPGLPLSRVDVFVGDERDRVLREFNATGRQVPEETLPALFARRVAETPEAVAVVDRQRTLSYAQLDDEAARMARLLAGHGVGPETVVGVAVPRSAETVAVVLGALRLGAAFLPLDFGHPADRLAFMVDDSGARIVVTTPEAAGRLPELPGVSRLLVEPVRAEPVPAEVDPGPVAPAGLDHAAYVIYTSGSTGRPKGVVVSHEGIASLVATAVDRMGVDSTSRVLQFASTGFDVFVFELAMALCAGGRLVVAPDEARAPGRPLVDLLERERVSHAILPPSLVSALPPDCQLPAGLVVLVGTETVPPDLIGRWAQRLRLFAAYGLTEATVNSTLWRAEPDWSGPVPIGLPDPNTRAYVLDERLRPVPPGVVGELYVGGRGLARGYLGRPGLTAERFVADPYAPAGARMYRTGDRARWRADGILDFLGRVDDQVKIRGFRIELGEVEAVLARHPAVRQAAVVVHRNADLTRLAGYVVPADGPVDPAEVRAHAAELLPDYMVPAAVLVLAGPLPLTANGKLDRRALPAPDWAALTGDEAPVTPAQRTLAGLVAEVLRLPTVGISDDFFALGGHSMAAMRLLGRIRAALGVDLAVRDIFEAPTVAGLADRLAGAVADRPALLRTDEATNPIAAPAQQIWWHLHGGAVERSAAGRTGWDLALAVRAATGSGNTAGAVPGNTAATGSGNTAGAGPGNTADSGSGNAADAGPGNIADSGWGGVRTLDVPALTAALDDLVDRHEPLRTALAVGGAGEPVPVTVRPTLEVLPEDGRPVDERIAELVGGGVDPTREPPLRARLLTGPDGDRVLLLTVHYLGVDEWSVVPLARDLDVAYAARLAGRAPDWSPLPVGYPDYARWAVTLLGDPADPDSRYARQLDWWRGALSGVPDRLALPTDRARPAGLTGRGGRVEFVLDPDSHRAVDELARQTGTSMFMVFQAALAVLLHRVGAGPDVPIGTLVAGRTEAALADLVGCFVNPLVLRTDTGGDPTFTELLGRIREADLSAFDRQDVPFDTVRRVLPGDRALPQVMLVHHEEARLAGPDGSAALRVEPVPTGTTRAELTVSFYEPLGDGPVHGELEYAVELFEPATARRLTDDLLGLLASAVAHPGLRLSALGPDRADPAPSLPTQSDGTSADHPERTSS</sequence>
<proteinExistence type="predicted"/>
<keyword evidence="5" id="KW-0045">Antibiotic biosynthesis</keyword>
<evidence type="ECO:0000256" key="1">
    <source>
        <dbReference type="ARBA" id="ARBA00001957"/>
    </source>
</evidence>
<dbReference type="PANTHER" id="PTHR45527">
    <property type="entry name" value="NONRIBOSOMAL PEPTIDE SYNTHETASE"/>
    <property type="match status" value="1"/>
</dbReference>
<keyword evidence="9" id="KW-1185">Reference proteome</keyword>
<dbReference type="Gene3D" id="3.40.50.1820">
    <property type="entry name" value="alpha/beta hydrolase"/>
    <property type="match status" value="1"/>
</dbReference>
<dbReference type="NCBIfam" id="TIGR01720">
    <property type="entry name" value="NRPS-para261"/>
    <property type="match status" value="1"/>
</dbReference>
<evidence type="ECO:0000313" key="8">
    <source>
        <dbReference type="EMBL" id="GIG87190.1"/>
    </source>
</evidence>
<feature type="compositionally biased region" description="Low complexity" evidence="6">
    <location>
        <begin position="2646"/>
        <end position="2696"/>
    </location>
</feature>
<dbReference type="CDD" id="cd19543">
    <property type="entry name" value="DCL_NRPS"/>
    <property type="match status" value="1"/>
</dbReference>
<dbReference type="InterPro" id="IPR020806">
    <property type="entry name" value="PKS_PP-bd"/>
</dbReference>
<dbReference type="Gene3D" id="2.30.38.10">
    <property type="entry name" value="Luciferase, Domain 3"/>
    <property type="match status" value="4"/>
</dbReference>
<feature type="region of interest" description="Disordered" evidence="6">
    <location>
        <begin position="5869"/>
        <end position="5899"/>
    </location>
</feature>
<dbReference type="InterPro" id="IPR006162">
    <property type="entry name" value="Ppantetheine_attach_site"/>
</dbReference>
<keyword evidence="2" id="KW-0596">Phosphopantetheine</keyword>
<dbReference type="InterPro" id="IPR000873">
    <property type="entry name" value="AMP-dep_synth/lig_dom"/>
</dbReference>
<evidence type="ECO:0000256" key="6">
    <source>
        <dbReference type="SAM" id="MobiDB-lite"/>
    </source>
</evidence>
<feature type="domain" description="Carrier" evidence="7">
    <location>
        <begin position="5297"/>
        <end position="5372"/>
    </location>
</feature>
<keyword evidence="3" id="KW-0597">Phosphoprotein</keyword>
<reference evidence="8 9" key="1">
    <citation type="submission" date="2021-01" db="EMBL/GenBank/DDBJ databases">
        <title>Whole genome shotgun sequence of Plantactinospora endophytica NBRC 110450.</title>
        <authorList>
            <person name="Komaki H."/>
            <person name="Tamura T."/>
        </authorList>
    </citation>
    <scope>NUCLEOTIDE SEQUENCE [LARGE SCALE GENOMIC DNA]</scope>
    <source>
        <strain evidence="8 9">NBRC 110450</strain>
    </source>
</reference>
<dbReference type="InterPro" id="IPR009081">
    <property type="entry name" value="PP-bd_ACP"/>
</dbReference>
<dbReference type="InterPro" id="IPR029058">
    <property type="entry name" value="AB_hydrolase_fold"/>
</dbReference>
<dbReference type="Gene3D" id="3.30.300.30">
    <property type="match status" value="5"/>
</dbReference>
<dbReference type="PANTHER" id="PTHR45527:SF1">
    <property type="entry name" value="FATTY ACID SYNTHASE"/>
    <property type="match status" value="1"/>
</dbReference>
<dbReference type="CDD" id="cd05930">
    <property type="entry name" value="A_NRPS"/>
    <property type="match status" value="1"/>
</dbReference>
<dbReference type="InterPro" id="IPR029063">
    <property type="entry name" value="SAM-dependent_MTases_sf"/>
</dbReference>
<evidence type="ECO:0000256" key="2">
    <source>
        <dbReference type="ARBA" id="ARBA00022450"/>
    </source>
</evidence>
<comment type="caution">
    <text evidence="8">The sequence shown here is derived from an EMBL/GenBank/DDBJ whole genome shotgun (WGS) entry which is preliminary data.</text>
</comment>
<dbReference type="PROSITE" id="PS00012">
    <property type="entry name" value="PHOSPHOPANTETHEINE"/>
    <property type="match status" value="3"/>
</dbReference>
<dbReference type="Gene3D" id="1.10.1200.10">
    <property type="entry name" value="ACP-like"/>
    <property type="match status" value="3"/>
</dbReference>
<dbReference type="SUPFAM" id="SSF56801">
    <property type="entry name" value="Acetyl-CoA synthetase-like"/>
    <property type="match status" value="4"/>
</dbReference>
<dbReference type="Pfam" id="PF00668">
    <property type="entry name" value="Condensation"/>
    <property type="match status" value="6"/>
</dbReference>
<evidence type="ECO:0000256" key="3">
    <source>
        <dbReference type="ARBA" id="ARBA00022553"/>
    </source>
</evidence>
<dbReference type="InterPro" id="IPR010071">
    <property type="entry name" value="AA_adenyl_dom"/>
</dbReference>
<dbReference type="SUPFAM" id="SSF53335">
    <property type="entry name" value="S-adenosyl-L-methionine-dependent methyltransferases"/>
    <property type="match status" value="1"/>
</dbReference>
<dbReference type="PROSITE" id="PS50075">
    <property type="entry name" value="CARRIER"/>
    <property type="match status" value="4"/>
</dbReference>
<dbReference type="Gene3D" id="3.30.559.10">
    <property type="entry name" value="Chloramphenicol acetyltransferase-like domain"/>
    <property type="match status" value="6"/>
</dbReference>
<feature type="region of interest" description="Disordered" evidence="6">
    <location>
        <begin position="4684"/>
        <end position="4724"/>
    </location>
</feature>
<keyword evidence="4" id="KW-0677">Repeat</keyword>
<feature type="compositionally biased region" description="Low complexity" evidence="6">
    <location>
        <begin position="4684"/>
        <end position="4700"/>
    </location>
</feature>
<dbReference type="RefSeq" id="WP_203865762.1">
    <property type="nucleotide sequence ID" value="NZ_BONW01000008.1"/>
</dbReference>
<feature type="region of interest" description="Disordered" evidence="6">
    <location>
        <begin position="2646"/>
        <end position="2709"/>
    </location>
</feature>
<dbReference type="SMART" id="SM00823">
    <property type="entry name" value="PKS_PP"/>
    <property type="match status" value="4"/>
</dbReference>
<feature type="region of interest" description="Disordered" evidence="6">
    <location>
        <begin position="165"/>
        <end position="210"/>
    </location>
</feature>
<feature type="domain" description="Carrier" evidence="7">
    <location>
        <begin position="2577"/>
        <end position="2651"/>
    </location>
</feature>
<dbReference type="PROSITE" id="PS00455">
    <property type="entry name" value="AMP_BINDING"/>
    <property type="match status" value="4"/>
</dbReference>
<protein>
    <recommendedName>
        <fullName evidence="7">Carrier domain-containing protein</fullName>
    </recommendedName>
</protein>
<feature type="domain" description="Carrier" evidence="7">
    <location>
        <begin position="4183"/>
        <end position="4258"/>
    </location>
</feature>
<evidence type="ECO:0000256" key="4">
    <source>
        <dbReference type="ARBA" id="ARBA00022737"/>
    </source>
</evidence>
<feature type="domain" description="Carrier" evidence="7">
    <location>
        <begin position="978"/>
        <end position="1052"/>
    </location>
</feature>
<dbReference type="Gene3D" id="3.40.50.150">
    <property type="entry name" value="Vaccinia Virus protein VP39"/>
    <property type="match status" value="1"/>
</dbReference>
<dbReference type="Pfam" id="PF00550">
    <property type="entry name" value="PP-binding"/>
    <property type="match status" value="4"/>
</dbReference>
<dbReference type="Pfam" id="PF08242">
    <property type="entry name" value="Methyltransf_12"/>
    <property type="match status" value="1"/>
</dbReference>
<dbReference type="InterPro" id="IPR001242">
    <property type="entry name" value="Condensation_dom"/>
</dbReference>
<evidence type="ECO:0000256" key="5">
    <source>
        <dbReference type="ARBA" id="ARBA00023194"/>
    </source>
</evidence>
<dbReference type="InterPro" id="IPR025110">
    <property type="entry name" value="AMP-bd_C"/>
</dbReference>
<feature type="compositionally biased region" description="Gly residues" evidence="6">
    <location>
        <begin position="4713"/>
        <end position="4724"/>
    </location>
</feature>
<name>A0ABQ4DXJ9_9ACTN</name>
<dbReference type="EMBL" id="BONW01000008">
    <property type="protein sequence ID" value="GIG87190.1"/>
    <property type="molecule type" value="Genomic_DNA"/>
</dbReference>
<dbReference type="Proteomes" id="UP000646749">
    <property type="component" value="Unassembled WGS sequence"/>
</dbReference>
<evidence type="ECO:0000259" key="7">
    <source>
        <dbReference type="PROSITE" id="PS50075"/>
    </source>
</evidence>
<dbReference type="InterPro" id="IPR020845">
    <property type="entry name" value="AMP-binding_CS"/>
</dbReference>
<dbReference type="InterPro" id="IPR010060">
    <property type="entry name" value="NRPS_synth"/>
</dbReference>
<dbReference type="InterPro" id="IPR023213">
    <property type="entry name" value="CAT-like_dom_sf"/>
</dbReference>
<comment type="cofactor">
    <cofactor evidence="1">
        <name>pantetheine 4'-phosphate</name>
        <dbReference type="ChEBI" id="CHEBI:47942"/>
    </cofactor>
</comment>
<dbReference type="InterPro" id="IPR036736">
    <property type="entry name" value="ACP-like_sf"/>
</dbReference>
<feature type="region of interest" description="Disordered" evidence="6">
    <location>
        <begin position="5427"/>
        <end position="5473"/>
    </location>
</feature>
<dbReference type="InterPro" id="IPR045851">
    <property type="entry name" value="AMP-bd_C_sf"/>
</dbReference>
<feature type="compositionally biased region" description="Low complexity" evidence="6">
    <location>
        <begin position="5451"/>
        <end position="5468"/>
    </location>
</feature>
<organism evidence="8 9">
    <name type="scientific">Plantactinospora endophytica</name>
    <dbReference type="NCBI Taxonomy" id="673535"/>
    <lineage>
        <taxon>Bacteria</taxon>
        <taxon>Bacillati</taxon>
        <taxon>Actinomycetota</taxon>
        <taxon>Actinomycetes</taxon>
        <taxon>Micromonosporales</taxon>
        <taxon>Micromonosporaceae</taxon>
        <taxon>Plantactinospora</taxon>
    </lineage>
</organism>
<evidence type="ECO:0000313" key="9">
    <source>
        <dbReference type="Proteomes" id="UP000646749"/>
    </source>
</evidence>
<dbReference type="Gene3D" id="3.30.559.30">
    <property type="entry name" value="Nonribosomal peptide synthetase, condensation domain"/>
    <property type="match status" value="7"/>
</dbReference>
<dbReference type="CDD" id="cd02440">
    <property type="entry name" value="AdoMet_MTases"/>
    <property type="match status" value="1"/>
</dbReference>
<dbReference type="SUPFAM" id="SSF52777">
    <property type="entry name" value="CoA-dependent acyltransferases"/>
    <property type="match status" value="12"/>
</dbReference>
<dbReference type="NCBIfam" id="NF003417">
    <property type="entry name" value="PRK04813.1"/>
    <property type="match status" value="6"/>
</dbReference>
<dbReference type="Gene3D" id="3.40.50.980">
    <property type="match status" value="8"/>
</dbReference>
<dbReference type="NCBIfam" id="TIGR01733">
    <property type="entry name" value="AA-adenyl-dom"/>
    <property type="match status" value="4"/>
</dbReference>
<gene>
    <name evidence="8" type="ORF">Pen02_21260</name>
</gene>
<dbReference type="Pfam" id="PF13193">
    <property type="entry name" value="AMP-binding_C"/>
    <property type="match status" value="4"/>
</dbReference>
<accession>A0ABQ4DXJ9</accession>
<dbReference type="InterPro" id="IPR013217">
    <property type="entry name" value="Methyltransf_12"/>
</dbReference>